<dbReference type="CDD" id="cd00947">
    <property type="entry name" value="TBP_aldolase_IIB"/>
    <property type="match status" value="1"/>
</dbReference>
<dbReference type="EMBL" id="PVXP01000007">
    <property type="protein sequence ID" value="PRR86152.1"/>
    <property type="molecule type" value="Genomic_DNA"/>
</dbReference>
<comment type="cofactor">
    <cofactor evidence="6">
        <name>Zn(2+)</name>
        <dbReference type="ChEBI" id="CHEBI:29105"/>
    </cofactor>
    <text evidence="6">Binds 2 Zn(2+) ions per subunit. One is catalytic and the other provides a structural contribution.</text>
</comment>
<feature type="binding site" evidence="6">
    <location>
        <position position="178"/>
    </location>
    <ligand>
        <name>Zn(2+)</name>
        <dbReference type="ChEBI" id="CHEBI:29105"/>
        <label>1</label>
        <note>catalytic</note>
    </ligand>
</feature>
<dbReference type="OrthoDB" id="9803995at2"/>
<dbReference type="AlphaFoldDB" id="A0A2T0BQP6"/>
<feature type="binding site" evidence="5">
    <location>
        <begin position="254"/>
        <end position="257"/>
    </location>
    <ligand>
        <name>dihydroxyacetone phosphate</name>
        <dbReference type="ChEBI" id="CHEBI:57642"/>
    </ligand>
</feature>
<feature type="active site" description="Proton donor" evidence="4">
    <location>
        <position position="82"/>
    </location>
</feature>
<feature type="binding site" evidence="6">
    <location>
        <position position="104"/>
    </location>
    <ligand>
        <name>Zn(2+)</name>
        <dbReference type="ChEBI" id="CHEBI:29105"/>
        <label>2</label>
    </ligand>
</feature>
<evidence type="ECO:0000313" key="7">
    <source>
        <dbReference type="EMBL" id="PRR86152.1"/>
    </source>
</evidence>
<keyword evidence="1 6" id="KW-0479">Metal-binding</keyword>
<dbReference type="PANTHER" id="PTHR30304:SF0">
    <property type="entry name" value="D-TAGATOSE-1,6-BISPHOSPHATE ALDOLASE SUBUNIT GATY-RELATED"/>
    <property type="match status" value="1"/>
</dbReference>
<dbReference type="Gene3D" id="3.20.20.70">
    <property type="entry name" value="Aldolase class I"/>
    <property type="match status" value="1"/>
</dbReference>
<protein>
    <submittedName>
        <fullName evidence="7">Fructose-bisphosphate aldolase</fullName>
        <ecNumber evidence="7">4.1.2.13</ecNumber>
    </submittedName>
</protein>
<keyword evidence="2 6" id="KW-0862">Zinc</keyword>
<dbReference type="SUPFAM" id="SSF51569">
    <property type="entry name" value="Aldolase"/>
    <property type="match status" value="1"/>
</dbReference>
<dbReference type="InterPro" id="IPR013785">
    <property type="entry name" value="Aldolase_TIM"/>
</dbReference>
<dbReference type="NCBIfam" id="TIGR01859">
    <property type="entry name" value="fruc_bis_ald"/>
    <property type="match status" value="1"/>
</dbReference>
<feature type="binding site" evidence="6">
    <location>
        <position position="83"/>
    </location>
    <ligand>
        <name>Zn(2+)</name>
        <dbReference type="ChEBI" id="CHEBI:29105"/>
        <label>1</label>
        <note>catalytic</note>
    </ligand>
</feature>
<evidence type="ECO:0000256" key="1">
    <source>
        <dbReference type="ARBA" id="ARBA00022723"/>
    </source>
</evidence>
<dbReference type="NCBIfam" id="TIGR00167">
    <property type="entry name" value="cbbA"/>
    <property type="match status" value="1"/>
</dbReference>
<gene>
    <name evidence="7" type="primary">fba_1</name>
    <name evidence="7" type="ORF">CLLU_08010</name>
</gene>
<dbReference type="EC" id="4.1.2.13" evidence="7"/>
<accession>A0A2T0BQP6</accession>
<evidence type="ECO:0000256" key="4">
    <source>
        <dbReference type="PIRSR" id="PIRSR001359-1"/>
    </source>
</evidence>
<keyword evidence="3 7" id="KW-0456">Lyase</keyword>
<evidence type="ECO:0000256" key="3">
    <source>
        <dbReference type="ARBA" id="ARBA00023239"/>
    </source>
</evidence>
<dbReference type="InterPro" id="IPR050246">
    <property type="entry name" value="Class_II_FBP_aldolase"/>
</dbReference>
<proteinExistence type="predicted"/>
<name>A0A2T0BQP6_9CLOT</name>
<dbReference type="GO" id="GO:0004332">
    <property type="term" value="F:fructose-bisphosphate aldolase activity"/>
    <property type="evidence" value="ECO:0007669"/>
    <property type="project" value="UniProtKB-EC"/>
</dbReference>
<sequence length="310" mass="33601">MALVTTKNMFKKAYQGKYSIGAFNINNLEIIQGVVNGAKAKNSAVILQCSAGALKYAGPKYLKAMVDAAIEETGIDLALHLDHGPDFETVKLCVETGFTSVMFDGSHLDYEENIAKTEEVVKYAHEYGVVVEAELGVLAGVEDDVSAEKHTYTDPDQAVDFVDKTGVDSLAIAIGTSHGAYKFPPNFKPKLRFDILEEVQNKLPNFPIVLHGASSVDQNDVATCNKYGGDLAGAKGIPIDMLRKASSMAVCKINIDTDLRLAMTAAVRKTFGDSPKIFDPRKYLGAGRDAIQRVVEYKIENVLGSENSLE</sequence>
<evidence type="ECO:0000256" key="6">
    <source>
        <dbReference type="PIRSR" id="PIRSR001359-3"/>
    </source>
</evidence>
<dbReference type="GO" id="GO:0030388">
    <property type="term" value="P:fructose 1,6-bisphosphate metabolic process"/>
    <property type="evidence" value="ECO:0007669"/>
    <property type="project" value="InterPro"/>
</dbReference>
<feature type="binding site" evidence="6">
    <location>
        <position position="211"/>
    </location>
    <ligand>
        <name>Zn(2+)</name>
        <dbReference type="ChEBI" id="CHEBI:29105"/>
        <label>1</label>
        <note>catalytic</note>
    </ligand>
</feature>
<organism evidence="7 8">
    <name type="scientific">Clostridium luticellarii</name>
    <dbReference type="NCBI Taxonomy" id="1691940"/>
    <lineage>
        <taxon>Bacteria</taxon>
        <taxon>Bacillati</taxon>
        <taxon>Bacillota</taxon>
        <taxon>Clostridia</taxon>
        <taxon>Eubacteriales</taxon>
        <taxon>Clostridiaceae</taxon>
        <taxon>Clostridium</taxon>
    </lineage>
</organism>
<feature type="binding site" evidence="5">
    <location>
        <position position="179"/>
    </location>
    <ligand>
        <name>dihydroxyacetone phosphate</name>
        <dbReference type="ChEBI" id="CHEBI:57642"/>
    </ligand>
</feature>
<feature type="binding site" evidence="5">
    <location>
        <begin position="212"/>
        <end position="214"/>
    </location>
    <ligand>
        <name>dihydroxyacetone phosphate</name>
        <dbReference type="ChEBI" id="CHEBI:57642"/>
    </ligand>
</feature>
<dbReference type="PANTHER" id="PTHR30304">
    <property type="entry name" value="D-TAGATOSE-1,6-BISPHOSPHATE ALDOLASE"/>
    <property type="match status" value="1"/>
</dbReference>
<dbReference type="Proteomes" id="UP000237798">
    <property type="component" value="Unassembled WGS sequence"/>
</dbReference>
<dbReference type="InterPro" id="IPR011289">
    <property type="entry name" value="Fruc_bis_ald_class-2"/>
</dbReference>
<dbReference type="PIRSF" id="PIRSF001359">
    <property type="entry name" value="F_bP_aldolase_II"/>
    <property type="match status" value="1"/>
</dbReference>
<dbReference type="GO" id="GO:0008270">
    <property type="term" value="F:zinc ion binding"/>
    <property type="evidence" value="ECO:0007669"/>
    <property type="project" value="InterPro"/>
</dbReference>
<evidence type="ECO:0000256" key="5">
    <source>
        <dbReference type="PIRSR" id="PIRSR001359-2"/>
    </source>
</evidence>
<dbReference type="InterPro" id="IPR000771">
    <property type="entry name" value="FBA_II"/>
</dbReference>
<keyword evidence="8" id="KW-1185">Reference proteome</keyword>
<dbReference type="GO" id="GO:0006096">
    <property type="term" value="P:glycolytic process"/>
    <property type="evidence" value="ECO:0007669"/>
    <property type="project" value="InterPro"/>
</dbReference>
<comment type="caution">
    <text evidence="7">The sequence shown here is derived from an EMBL/GenBank/DDBJ whole genome shotgun (WGS) entry which is preliminary data.</text>
</comment>
<dbReference type="RefSeq" id="WP_106008299.1">
    <property type="nucleotide sequence ID" value="NZ_JALCPJ010000010.1"/>
</dbReference>
<reference evidence="7 8" key="1">
    <citation type="submission" date="2018-03" db="EMBL/GenBank/DDBJ databases">
        <title>Genome sequence of Clostridium luticellarii DSM 29923.</title>
        <authorList>
            <person name="Poehlein A."/>
            <person name="Daniel R."/>
        </authorList>
    </citation>
    <scope>NUCLEOTIDE SEQUENCE [LARGE SCALE GENOMIC DNA]</scope>
    <source>
        <strain evidence="7 8">DSM 29923</strain>
    </source>
</reference>
<feature type="binding site" evidence="6">
    <location>
        <position position="134"/>
    </location>
    <ligand>
        <name>Zn(2+)</name>
        <dbReference type="ChEBI" id="CHEBI:29105"/>
        <label>2</label>
    </ligand>
</feature>
<evidence type="ECO:0000256" key="2">
    <source>
        <dbReference type="ARBA" id="ARBA00022833"/>
    </source>
</evidence>
<dbReference type="Pfam" id="PF01116">
    <property type="entry name" value="F_bP_aldolase"/>
    <property type="match status" value="2"/>
</dbReference>
<evidence type="ECO:0000313" key="8">
    <source>
        <dbReference type="Proteomes" id="UP000237798"/>
    </source>
</evidence>